<dbReference type="Pfam" id="PF00702">
    <property type="entry name" value="Hydrolase"/>
    <property type="match status" value="1"/>
</dbReference>
<reference evidence="23 24" key="1">
    <citation type="submission" date="2016-11" db="EMBL/GenBank/DDBJ databases">
        <authorList>
            <person name="Jaros S."/>
            <person name="Januszkiewicz K."/>
            <person name="Wedrychowicz H."/>
        </authorList>
    </citation>
    <scope>NUCLEOTIDE SEQUENCE [LARGE SCALE GENOMIC DNA]</scope>
    <source>
        <strain evidence="23 24">DSM 15970</strain>
    </source>
</reference>
<dbReference type="InterPro" id="IPR006122">
    <property type="entry name" value="HMA_Cu_ion-bd"/>
</dbReference>
<dbReference type="NCBIfam" id="TIGR01511">
    <property type="entry name" value="ATPase-IB1_Cu"/>
    <property type="match status" value="1"/>
</dbReference>
<dbReference type="NCBIfam" id="TIGR01494">
    <property type="entry name" value="ATPase_P-type"/>
    <property type="match status" value="1"/>
</dbReference>
<dbReference type="PRINTS" id="PR00942">
    <property type="entry name" value="CUATPASEI"/>
</dbReference>
<keyword evidence="16" id="KW-0406">Ion transport</keyword>
<dbReference type="PROSITE" id="PS01047">
    <property type="entry name" value="HMA_1"/>
    <property type="match status" value="2"/>
</dbReference>
<dbReference type="RefSeq" id="WP_073993095.1">
    <property type="nucleotide sequence ID" value="NZ_FQYT01000007.1"/>
</dbReference>
<evidence type="ECO:0000256" key="6">
    <source>
        <dbReference type="ARBA" id="ARBA00022692"/>
    </source>
</evidence>
<dbReference type="PROSITE" id="PS00154">
    <property type="entry name" value="ATPASE_E1_E2"/>
    <property type="match status" value="1"/>
</dbReference>
<evidence type="ECO:0000313" key="24">
    <source>
        <dbReference type="Proteomes" id="UP000184342"/>
    </source>
</evidence>
<dbReference type="PANTHER" id="PTHR43520">
    <property type="entry name" value="ATP7, ISOFORM B"/>
    <property type="match status" value="1"/>
</dbReference>
<keyword evidence="5" id="KW-0813">Transport</keyword>
<dbReference type="InterPro" id="IPR036163">
    <property type="entry name" value="HMA_dom_sf"/>
</dbReference>
<feature type="transmembrane region" description="Helical" evidence="21">
    <location>
        <begin position="201"/>
        <end position="224"/>
    </location>
</feature>
<comment type="catalytic activity">
    <reaction evidence="20">
        <text>Cu(+)(in) + ATP + H2O = Cu(+)(out) + ADP + phosphate + H(+)</text>
        <dbReference type="Rhea" id="RHEA:25792"/>
        <dbReference type="ChEBI" id="CHEBI:15377"/>
        <dbReference type="ChEBI" id="CHEBI:15378"/>
        <dbReference type="ChEBI" id="CHEBI:30616"/>
        <dbReference type="ChEBI" id="CHEBI:43474"/>
        <dbReference type="ChEBI" id="CHEBI:49552"/>
        <dbReference type="ChEBI" id="CHEBI:456216"/>
        <dbReference type="EC" id="7.2.2.8"/>
    </reaction>
</comment>
<dbReference type="Pfam" id="PF00403">
    <property type="entry name" value="HMA"/>
    <property type="match status" value="2"/>
</dbReference>
<proteinExistence type="inferred from homology"/>
<accession>A0A1M6E178</accession>
<dbReference type="InterPro" id="IPR001757">
    <property type="entry name" value="P_typ_ATPase"/>
</dbReference>
<evidence type="ECO:0000256" key="7">
    <source>
        <dbReference type="ARBA" id="ARBA00022723"/>
    </source>
</evidence>
<evidence type="ECO:0000256" key="19">
    <source>
        <dbReference type="ARBA" id="ARBA00033239"/>
    </source>
</evidence>
<dbReference type="InterPro" id="IPR023299">
    <property type="entry name" value="ATPase_P-typ_cyto_dom_N"/>
</dbReference>
<dbReference type="InterPro" id="IPR044492">
    <property type="entry name" value="P_typ_ATPase_HD_dom"/>
</dbReference>
<dbReference type="NCBIfam" id="TIGR00003">
    <property type="entry name" value="copper ion binding protein"/>
    <property type="match status" value="2"/>
</dbReference>
<dbReference type="GO" id="GO:0016887">
    <property type="term" value="F:ATP hydrolysis activity"/>
    <property type="evidence" value="ECO:0007669"/>
    <property type="project" value="InterPro"/>
</dbReference>
<dbReference type="GO" id="GO:0055070">
    <property type="term" value="P:copper ion homeostasis"/>
    <property type="evidence" value="ECO:0007669"/>
    <property type="project" value="TreeGrafter"/>
</dbReference>
<name>A0A1M6E178_9FIRM</name>
<dbReference type="InterPro" id="IPR023298">
    <property type="entry name" value="ATPase_P-typ_TM_dom_sf"/>
</dbReference>
<dbReference type="FunFam" id="3.30.70.100:FF:000005">
    <property type="entry name" value="Copper-exporting P-type ATPase A"/>
    <property type="match status" value="2"/>
</dbReference>
<dbReference type="Gene3D" id="2.70.150.10">
    <property type="entry name" value="Calcium-transporting ATPase, cytoplasmic transduction domain A"/>
    <property type="match status" value="1"/>
</dbReference>
<evidence type="ECO:0000256" key="12">
    <source>
        <dbReference type="ARBA" id="ARBA00022842"/>
    </source>
</evidence>
<dbReference type="InterPro" id="IPR023214">
    <property type="entry name" value="HAD_sf"/>
</dbReference>
<evidence type="ECO:0000313" key="23">
    <source>
        <dbReference type="EMBL" id="SHI79262.1"/>
    </source>
</evidence>
<dbReference type="GO" id="GO:0005886">
    <property type="term" value="C:plasma membrane"/>
    <property type="evidence" value="ECO:0007669"/>
    <property type="project" value="UniProtKB-SubCell"/>
</dbReference>
<dbReference type="PRINTS" id="PR00943">
    <property type="entry name" value="CUATPASE"/>
</dbReference>
<gene>
    <name evidence="23" type="ORF">SAMN02745691_00827</name>
</gene>
<feature type="domain" description="HMA" evidence="22">
    <location>
        <begin position="2"/>
        <end position="68"/>
    </location>
</feature>
<dbReference type="SUPFAM" id="SSF55008">
    <property type="entry name" value="HMA, heavy metal-associated domain"/>
    <property type="match status" value="2"/>
</dbReference>
<keyword evidence="7 21" id="KW-0479">Metal-binding</keyword>
<evidence type="ECO:0000256" key="16">
    <source>
        <dbReference type="ARBA" id="ARBA00023065"/>
    </source>
</evidence>
<keyword evidence="6 21" id="KW-0812">Transmembrane</keyword>
<feature type="transmembrane region" description="Helical" evidence="21">
    <location>
        <begin position="423"/>
        <end position="444"/>
    </location>
</feature>
<evidence type="ECO:0000256" key="13">
    <source>
        <dbReference type="ARBA" id="ARBA00022967"/>
    </source>
</evidence>
<dbReference type="PRINTS" id="PR00119">
    <property type="entry name" value="CATATPASE"/>
</dbReference>
<keyword evidence="17 21" id="KW-0472">Membrane</keyword>
<dbReference type="EMBL" id="FQYT01000007">
    <property type="protein sequence ID" value="SHI79262.1"/>
    <property type="molecule type" value="Genomic_DNA"/>
</dbReference>
<evidence type="ECO:0000256" key="20">
    <source>
        <dbReference type="ARBA" id="ARBA00049289"/>
    </source>
</evidence>
<keyword evidence="10" id="KW-0187">Copper transport</keyword>
<dbReference type="SUPFAM" id="SSF56784">
    <property type="entry name" value="HAD-like"/>
    <property type="match status" value="1"/>
</dbReference>
<evidence type="ECO:0000256" key="11">
    <source>
        <dbReference type="ARBA" id="ARBA00022840"/>
    </source>
</evidence>
<dbReference type="Gene3D" id="3.40.50.1000">
    <property type="entry name" value="HAD superfamily/HAD-like"/>
    <property type="match status" value="1"/>
</dbReference>
<dbReference type="Gene3D" id="3.30.70.100">
    <property type="match status" value="2"/>
</dbReference>
<sequence>MDSQILSIRGMTCAACAQRIEKTVKKLSGIEQANVNLASEKLFVEYDSANLPLGKIKETVAKIGYEVVENSDNTSITIPIGGMTCAACAQRVEKAVGRLDGVVSSVVNFATEKATVTYDPSKVRQSVIREAIEKAGYKALEINKADSVDEDRDRKQREIKTLWTKFIISAIFSLPLLYIAMVPMIKIVQLPFPAGLNPMQYSLIYALVELLLVIPVIGVGYRFYTTGLKALWMRSPNMDSLIAIGTSAAVLYSIYNTFQIAGGNFAAVESLYFETAGIIITLILLGKSLEAVSKGRTSEAIKKLMGLAPKTAFILQDGIEKEIPIGEVEIGDIIIVKPGSKIPVDGTVADGHTSIDESMLTGESMPVDKKAGDLVYAASLNTTGTIQFRAEKIGSDTALAQIIKLVEDAQGSKAPIAAMADKVSGVFVPVVFVIALLAGAAWFIGTGGDLKFALTIFISVLVIACPCALGLATPTAIMVATGKGAENGILIKGGEALETAHKINTIVFDKTGTITEGKPTVTDILVTEDGSADNLLRLTASAEKGSEHPLGQAIVAGAQERGLEFLKVSHFESLTGRGIEAVIDGQNILAGNRKLMDESEIQLLDLESASDSLADEGKTPMYVAVDGRIAGIIAVADVLKQSSKAAINRLHEMGIEVAMITGDNRKTAAAIARQVGIDRVLSEVLPQDKSNEVKKLQAEGRKVAMVGDGINDAPALAQADVGIAIGSGTDVAMESADIVLMRSDLMDVPAAIYLSKRTIRNIKQNLFWAFGYNVIGIPVAAGVLYLLGGPLLNPIFAAAAMSLSSVSVLTNALRLKKIKKDRGEAA</sequence>
<evidence type="ECO:0000256" key="14">
    <source>
        <dbReference type="ARBA" id="ARBA00022989"/>
    </source>
</evidence>
<keyword evidence="8" id="KW-0677">Repeat</keyword>
<keyword evidence="13" id="KW-1278">Translocase</keyword>
<dbReference type="InterPro" id="IPR018303">
    <property type="entry name" value="ATPase_P-typ_P_site"/>
</dbReference>
<dbReference type="InterPro" id="IPR017969">
    <property type="entry name" value="Heavy-metal-associated_CS"/>
</dbReference>
<dbReference type="InterPro" id="IPR036412">
    <property type="entry name" value="HAD-like_sf"/>
</dbReference>
<evidence type="ECO:0000256" key="4">
    <source>
        <dbReference type="ARBA" id="ARBA00015102"/>
    </source>
</evidence>
<evidence type="ECO:0000256" key="18">
    <source>
        <dbReference type="ARBA" id="ARBA00029719"/>
    </source>
</evidence>
<evidence type="ECO:0000256" key="10">
    <source>
        <dbReference type="ARBA" id="ARBA00022796"/>
    </source>
</evidence>
<dbReference type="InterPro" id="IPR027256">
    <property type="entry name" value="P-typ_ATPase_IB"/>
</dbReference>
<evidence type="ECO:0000256" key="9">
    <source>
        <dbReference type="ARBA" id="ARBA00022741"/>
    </source>
</evidence>
<dbReference type="Gene3D" id="3.40.1110.10">
    <property type="entry name" value="Calcium-transporting ATPase, cytoplasmic domain N"/>
    <property type="match status" value="1"/>
</dbReference>
<dbReference type="SUPFAM" id="SSF81665">
    <property type="entry name" value="Calcium ATPase, transmembrane domain M"/>
    <property type="match status" value="1"/>
</dbReference>
<dbReference type="STRING" id="1122934.SAMN02745691_00827"/>
<dbReference type="OrthoDB" id="9813266at2"/>
<evidence type="ECO:0000256" key="3">
    <source>
        <dbReference type="ARBA" id="ARBA00012517"/>
    </source>
</evidence>
<protein>
    <recommendedName>
        <fullName evidence="4">Copper-exporting P-type ATPase</fullName>
        <ecNumber evidence="3">7.2.2.8</ecNumber>
    </recommendedName>
    <alternativeName>
        <fullName evidence="18">Copper-exporting P-type ATPase A</fullName>
    </alternativeName>
    <alternativeName>
        <fullName evidence="19">Cu(+)-exporting ATPase</fullName>
    </alternativeName>
</protein>
<dbReference type="FunFam" id="3.40.50.1000:FF:000031">
    <property type="entry name" value="Probable copper-transporting ATPase HMA5"/>
    <property type="match status" value="1"/>
</dbReference>
<dbReference type="FunFam" id="2.70.150.10:FF:000002">
    <property type="entry name" value="Copper-transporting ATPase 1, putative"/>
    <property type="match status" value="1"/>
</dbReference>
<feature type="transmembrane region" description="Helical" evidence="21">
    <location>
        <begin position="162"/>
        <end position="181"/>
    </location>
</feature>
<comment type="similarity">
    <text evidence="2 21">Belongs to the cation transport ATPase (P-type) (TC 3.A.3) family. Type IB subfamily.</text>
</comment>
<dbReference type="Proteomes" id="UP000184342">
    <property type="component" value="Unassembled WGS sequence"/>
</dbReference>
<dbReference type="InterPro" id="IPR008250">
    <property type="entry name" value="ATPase_P-typ_transduc_dom_A_sf"/>
</dbReference>
<feature type="transmembrane region" description="Helical" evidence="21">
    <location>
        <begin position="236"/>
        <end position="255"/>
    </location>
</feature>
<dbReference type="PROSITE" id="PS50846">
    <property type="entry name" value="HMA_2"/>
    <property type="match status" value="2"/>
</dbReference>
<dbReference type="CDD" id="cd00371">
    <property type="entry name" value="HMA"/>
    <property type="match status" value="2"/>
</dbReference>
<dbReference type="InterPro" id="IPR006121">
    <property type="entry name" value="HMA_dom"/>
</dbReference>
<dbReference type="GO" id="GO:0043682">
    <property type="term" value="F:P-type divalent copper transporter activity"/>
    <property type="evidence" value="ECO:0007669"/>
    <property type="project" value="TreeGrafter"/>
</dbReference>
<evidence type="ECO:0000256" key="17">
    <source>
        <dbReference type="ARBA" id="ARBA00023136"/>
    </source>
</evidence>
<keyword evidence="24" id="KW-1185">Reference proteome</keyword>
<keyword evidence="21" id="KW-1003">Cell membrane</keyword>
<feature type="transmembrane region" description="Helical" evidence="21">
    <location>
        <begin position="794"/>
        <end position="813"/>
    </location>
</feature>
<dbReference type="InterPro" id="IPR059000">
    <property type="entry name" value="ATPase_P-type_domA"/>
</dbReference>
<dbReference type="GO" id="GO:0005507">
    <property type="term" value="F:copper ion binding"/>
    <property type="evidence" value="ECO:0007669"/>
    <property type="project" value="InterPro"/>
</dbReference>
<dbReference type="PANTHER" id="PTHR43520:SF8">
    <property type="entry name" value="P-TYPE CU(+) TRANSPORTER"/>
    <property type="match status" value="1"/>
</dbReference>
<keyword evidence="15" id="KW-0186">Copper</keyword>
<dbReference type="AlphaFoldDB" id="A0A1M6E178"/>
<evidence type="ECO:0000256" key="5">
    <source>
        <dbReference type="ARBA" id="ARBA00022448"/>
    </source>
</evidence>
<dbReference type="NCBIfam" id="TIGR01525">
    <property type="entry name" value="ATPase-IB_hvy"/>
    <property type="match status" value="1"/>
</dbReference>
<dbReference type="EC" id="7.2.2.8" evidence="3"/>
<dbReference type="SFLD" id="SFLDS00003">
    <property type="entry name" value="Haloacid_Dehalogenase"/>
    <property type="match status" value="1"/>
</dbReference>
<feature type="transmembrane region" description="Helical" evidence="21">
    <location>
        <begin position="267"/>
        <end position="286"/>
    </location>
</feature>
<dbReference type="SFLD" id="SFLDF00027">
    <property type="entry name" value="p-type_atpase"/>
    <property type="match status" value="1"/>
</dbReference>
<keyword evidence="9 21" id="KW-0547">Nucleotide-binding</keyword>
<evidence type="ECO:0000256" key="21">
    <source>
        <dbReference type="RuleBase" id="RU362081"/>
    </source>
</evidence>
<evidence type="ECO:0000259" key="22">
    <source>
        <dbReference type="PROSITE" id="PS50846"/>
    </source>
</evidence>
<dbReference type="GO" id="GO:0140581">
    <property type="term" value="F:P-type monovalent copper transporter activity"/>
    <property type="evidence" value="ECO:0007669"/>
    <property type="project" value="UniProtKB-EC"/>
</dbReference>
<keyword evidence="14 21" id="KW-1133">Transmembrane helix</keyword>
<evidence type="ECO:0000256" key="2">
    <source>
        <dbReference type="ARBA" id="ARBA00006024"/>
    </source>
</evidence>
<comment type="subcellular location">
    <subcellularLocation>
        <location evidence="1">Cell membrane</location>
        <topology evidence="1">Multi-pass membrane protein</topology>
    </subcellularLocation>
</comment>
<dbReference type="SUPFAM" id="SSF81653">
    <property type="entry name" value="Calcium ATPase, transduction domain A"/>
    <property type="match status" value="1"/>
</dbReference>
<dbReference type="Pfam" id="PF00122">
    <property type="entry name" value="E1-E2_ATPase"/>
    <property type="match status" value="1"/>
</dbReference>
<keyword evidence="12" id="KW-0460">Magnesium</keyword>
<dbReference type="SFLD" id="SFLDG00002">
    <property type="entry name" value="C1.7:_P-type_atpase_like"/>
    <property type="match status" value="1"/>
</dbReference>
<feature type="transmembrane region" description="Helical" evidence="21">
    <location>
        <begin position="450"/>
        <end position="473"/>
    </location>
</feature>
<feature type="transmembrane region" description="Helical" evidence="21">
    <location>
        <begin position="766"/>
        <end position="788"/>
    </location>
</feature>
<feature type="domain" description="HMA" evidence="22">
    <location>
        <begin position="74"/>
        <end position="140"/>
    </location>
</feature>
<dbReference type="CDD" id="cd02094">
    <property type="entry name" value="P-type_ATPase_Cu-like"/>
    <property type="match status" value="1"/>
</dbReference>
<organism evidence="23 24">
    <name type="scientific">Parasporobacterium paucivorans DSM 15970</name>
    <dbReference type="NCBI Taxonomy" id="1122934"/>
    <lineage>
        <taxon>Bacteria</taxon>
        <taxon>Bacillati</taxon>
        <taxon>Bacillota</taxon>
        <taxon>Clostridia</taxon>
        <taxon>Lachnospirales</taxon>
        <taxon>Lachnospiraceae</taxon>
        <taxon>Parasporobacterium</taxon>
    </lineage>
</organism>
<keyword evidence="11 21" id="KW-0067">ATP-binding</keyword>
<evidence type="ECO:0000256" key="1">
    <source>
        <dbReference type="ARBA" id="ARBA00004651"/>
    </source>
</evidence>
<evidence type="ECO:0000256" key="15">
    <source>
        <dbReference type="ARBA" id="ARBA00023008"/>
    </source>
</evidence>
<dbReference type="GO" id="GO:0005524">
    <property type="term" value="F:ATP binding"/>
    <property type="evidence" value="ECO:0007669"/>
    <property type="project" value="UniProtKB-UniRule"/>
</dbReference>
<evidence type="ECO:0000256" key="8">
    <source>
        <dbReference type="ARBA" id="ARBA00022737"/>
    </source>
</evidence>